<protein>
    <submittedName>
        <fullName evidence="1">Nucleotidyltransferase family protein</fullName>
    </submittedName>
</protein>
<name>A0AA41X2X1_9ALTE</name>
<evidence type="ECO:0000313" key="1">
    <source>
        <dbReference type="EMBL" id="MCP3428518.1"/>
    </source>
</evidence>
<dbReference type="Proteomes" id="UP001165413">
    <property type="component" value="Unassembled WGS sequence"/>
</dbReference>
<evidence type="ECO:0000313" key="2">
    <source>
        <dbReference type="Proteomes" id="UP001165413"/>
    </source>
</evidence>
<gene>
    <name evidence="1" type="ORF">NLF92_06115</name>
</gene>
<dbReference type="RefSeq" id="WP_254099862.1">
    <property type="nucleotide sequence ID" value="NZ_JANATA010000008.1"/>
</dbReference>
<accession>A0AA41X2X1</accession>
<sequence>MNKPVLASELIELFLDPQVGLGFTESKWSHVITVLRHEKLLARFGFIAKEAGVLRGYPECIQRHYLSAMALAERHRKQVFSEVQELQKICTAKAKTWLLLKGAAYTITNSKAGLGRVYNDIDVLVDKIHLAQTEQYMQLSGWLPQAQSSYDETYYRAWTHEIPPLVHGHRGTVVDLHHNIVPPVSGRAPDMSALYQHIEMTAEAVPTLSKPALALHSAIHLFFNEECQYGFRDITDIVLLFEEFNEAQWSTFIALATETDFIIEAELAVHFAHKLFQVQPPKTILERFKSEPSAIQKFRYWLFAAAVLPKHPFLVQSFTDTKLWCIMLRGHYLKMPIKTLCYHLIMKTYRGCVESIAGKHFFTPQDVATQRVQPHPNGPIEKDY</sequence>
<dbReference type="EMBL" id="JANATA010000008">
    <property type="protein sequence ID" value="MCP3428518.1"/>
    <property type="molecule type" value="Genomic_DNA"/>
</dbReference>
<reference evidence="1" key="1">
    <citation type="submission" date="2022-07" db="EMBL/GenBank/DDBJ databases">
        <title>Characterization of the Novel Bacterium Alteromonas immobilis LMIT006 and Alteromonas gregis LMIT007.</title>
        <authorList>
            <person name="Lin X."/>
        </authorList>
    </citation>
    <scope>NUCLEOTIDE SEQUENCE</scope>
    <source>
        <strain evidence="1">LMIT007</strain>
    </source>
</reference>
<organism evidence="1 2">
    <name type="scientific">Opacimonas viscosa</name>
    <dbReference type="NCBI Taxonomy" id="2961944"/>
    <lineage>
        <taxon>Bacteria</taxon>
        <taxon>Pseudomonadati</taxon>
        <taxon>Pseudomonadota</taxon>
        <taxon>Gammaproteobacteria</taxon>
        <taxon>Alteromonadales</taxon>
        <taxon>Alteromonadaceae</taxon>
        <taxon>Opacimonas</taxon>
    </lineage>
</organism>
<keyword evidence="2" id="KW-1185">Reference proteome</keyword>
<proteinExistence type="predicted"/>
<dbReference type="InterPro" id="IPR039498">
    <property type="entry name" value="NTP_transf_5"/>
</dbReference>
<dbReference type="Pfam" id="PF14907">
    <property type="entry name" value="NTP_transf_5"/>
    <property type="match status" value="1"/>
</dbReference>
<comment type="caution">
    <text evidence="1">The sequence shown here is derived from an EMBL/GenBank/DDBJ whole genome shotgun (WGS) entry which is preliminary data.</text>
</comment>
<dbReference type="AlphaFoldDB" id="A0AA41X2X1"/>